<keyword evidence="3 7" id="KW-0812">Transmembrane</keyword>
<keyword evidence="9" id="KW-1185">Reference proteome</keyword>
<evidence type="ECO:0000313" key="9">
    <source>
        <dbReference type="Proteomes" id="UP000827092"/>
    </source>
</evidence>
<sequence>MMQCRPGDRVCATVNYLRNLAFNQYCRRKSYSQISTDVALIVTNAAHLNRIIKNQNPHDDLRTVKIVLIVISIILEVAIGIMLFVKERWNIDDEKQHRFMTLMNDFVVYFIFASVLVHVFVSVFVEEQHLPPQAWARSYLNCSKT</sequence>
<feature type="transmembrane region" description="Helical" evidence="7">
    <location>
        <begin position="106"/>
        <end position="125"/>
    </location>
</feature>
<keyword evidence="6 7" id="KW-0472">Membrane</keyword>
<name>A0AAV6UST9_9ARAC</name>
<dbReference type="EMBL" id="JAFNEN010000277">
    <property type="protein sequence ID" value="KAG8187174.1"/>
    <property type="molecule type" value="Genomic_DNA"/>
</dbReference>
<dbReference type="PANTHER" id="PTHR12316:SF17">
    <property type="entry name" value="NINJURIN C, ISOFORM D"/>
    <property type="match status" value="1"/>
</dbReference>
<evidence type="ECO:0000256" key="6">
    <source>
        <dbReference type="ARBA" id="ARBA00023136"/>
    </source>
</evidence>
<evidence type="ECO:0000256" key="1">
    <source>
        <dbReference type="ARBA" id="ARBA00004141"/>
    </source>
</evidence>
<feature type="transmembrane region" description="Helical" evidence="7">
    <location>
        <begin position="66"/>
        <end position="85"/>
    </location>
</feature>
<dbReference type="Pfam" id="PF04923">
    <property type="entry name" value="Ninjurin"/>
    <property type="match status" value="1"/>
</dbReference>
<evidence type="ECO:0000256" key="3">
    <source>
        <dbReference type="ARBA" id="ARBA00022692"/>
    </source>
</evidence>
<protein>
    <submittedName>
        <fullName evidence="8">Uncharacterized protein</fullName>
    </submittedName>
</protein>
<dbReference type="Proteomes" id="UP000827092">
    <property type="component" value="Unassembled WGS sequence"/>
</dbReference>
<accession>A0AAV6UST9</accession>
<dbReference type="PANTHER" id="PTHR12316">
    <property type="entry name" value="NINJURIN-RELATED"/>
    <property type="match status" value="1"/>
</dbReference>
<dbReference type="AlphaFoldDB" id="A0AAV6UST9"/>
<organism evidence="8 9">
    <name type="scientific">Oedothorax gibbosus</name>
    <dbReference type="NCBI Taxonomy" id="931172"/>
    <lineage>
        <taxon>Eukaryota</taxon>
        <taxon>Metazoa</taxon>
        <taxon>Ecdysozoa</taxon>
        <taxon>Arthropoda</taxon>
        <taxon>Chelicerata</taxon>
        <taxon>Arachnida</taxon>
        <taxon>Araneae</taxon>
        <taxon>Araneomorphae</taxon>
        <taxon>Entelegynae</taxon>
        <taxon>Araneoidea</taxon>
        <taxon>Linyphiidae</taxon>
        <taxon>Erigoninae</taxon>
        <taxon>Oedothorax</taxon>
    </lineage>
</organism>
<reference evidence="8 9" key="1">
    <citation type="journal article" date="2022" name="Nat. Ecol. Evol.">
        <title>A masculinizing supergene underlies an exaggerated male reproductive morph in a spider.</title>
        <authorList>
            <person name="Hendrickx F."/>
            <person name="De Corte Z."/>
            <person name="Sonet G."/>
            <person name="Van Belleghem S.M."/>
            <person name="Kostlbacher S."/>
            <person name="Vangestel C."/>
        </authorList>
    </citation>
    <scope>NUCLEOTIDE SEQUENCE [LARGE SCALE GENOMIC DNA]</scope>
    <source>
        <strain evidence="8">W744_W776</strain>
    </source>
</reference>
<gene>
    <name evidence="8" type="ORF">JTE90_020046</name>
</gene>
<evidence type="ECO:0000256" key="7">
    <source>
        <dbReference type="SAM" id="Phobius"/>
    </source>
</evidence>
<comment type="subcellular location">
    <subcellularLocation>
        <location evidence="1">Membrane</location>
        <topology evidence="1">Multi-pass membrane protein</topology>
    </subcellularLocation>
</comment>
<evidence type="ECO:0000256" key="2">
    <source>
        <dbReference type="ARBA" id="ARBA00008141"/>
    </source>
</evidence>
<dbReference type="GO" id="GO:0016020">
    <property type="term" value="C:membrane"/>
    <property type="evidence" value="ECO:0007669"/>
    <property type="project" value="UniProtKB-SubCell"/>
</dbReference>
<proteinExistence type="inferred from homology"/>
<dbReference type="GO" id="GO:0042246">
    <property type="term" value="P:tissue regeneration"/>
    <property type="evidence" value="ECO:0007669"/>
    <property type="project" value="InterPro"/>
</dbReference>
<comment type="caution">
    <text evidence="8">The sequence shown here is derived from an EMBL/GenBank/DDBJ whole genome shotgun (WGS) entry which is preliminary data.</text>
</comment>
<evidence type="ECO:0000313" key="8">
    <source>
        <dbReference type="EMBL" id="KAG8187174.1"/>
    </source>
</evidence>
<keyword evidence="5 7" id="KW-1133">Transmembrane helix</keyword>
<comment type="similarity">
    <text evidence="2">Belongs to the ninjurin family.</text>
</comment>
<dbReference type="GO" id="GO:0007155">
    <property type="term" value="P:cell adhesion"/>
    <property type="evidence" value="ECO:0007669"/>
    <property type="project" value="UniProtKB-KW"/>
</dbReference>
<dbReference type="InterPro" id="IPR007007">
    <property type="entry name" value="Ninjurin"/>
</dbReference>
<keyword evidence="4" id="KW-0130">Cell adhesion</keyword>
<evidence type="ECO:0000256" key="5">
    <source>
        <dbReference type="ARBA" id="ARBA00022989"/>
    </source>
</evidence>
<evidence type="ECO:0000256" key="4">
    <source>
        <dbReference type="ARBA" id="ARBA00022889"/>
    </source>
</evidence>